<sequence>MASLYEDVRLYRNSREREMYDNLADLYAVVNTLQCLEKAIIKDAVSPKEYDACCEKLLVQYQAAFKQIQDEFQTIEAFMKKYRFDCPLALARIKEGKPIALKDDKNKCIADITSLYITIQDKLRLNYKSTDELQPDLLALLETMNRLSILPPDFEGKTKIQDWLKVFSSMSASDELNDSQVRQLIFDLETGFTGFNKLLYEP</sequence>
<evidence type="ECO:0000256" key="4">
    <source>
        <dbReference type="ARBA" id="ARBA00022927"/>
    </source>
</evidence>
<evidence type="ECO:0000256" key="5">
    <source>
        <dbReference type="ARBA" id="ARBA00056039"/>
    </source>
</evidence>
<dbReference type="eggNOG" id="KOG3284">
    <property type="taxonomic scope" value="Eukaryota"/>
</dbReference>
<dbReference type="KEGG" id="tut:107368344"/>
<dbReference type="InterPro" id="IPR037202">
    <property type="entry name" value="ESCRT_assembly_dom"/>
</dbReference>
<keyword evidence="3 7" id="KW-0967">Endosome</keyword>
<evidence type="ECO:0000256" key="3">
    <source>
        <dbReference type="ARBA" id="ARBA00022753"/>
    </source>
</evidence>
<dbReference type="Proteomes" id="UP000015104">
    <property type="component" value="Unassembled WGS sequence"/>
</dbReference>
<dbReference type="GO" id="GO:0044877">
    <property type="term" value="F:protein-containing complex binding"/>
    <property type="evidence" value="ECO:0007669"/>
    <property type="project" value="TreeGrafter"/>
</dbReference>
<dbReference type="PROSITE" id="PS51310">
    <property type="entry name" value="VPS28_C"/>
    <property type="match status" value="1"/>
</dbReference>
<dbReference type="PROSITE" id="PS51313">
    <property type="entry name" value="VPS28_N"/>
    <property type="match status" value="1"/>
</dbReference>
<evidence type="ECO:0000259" key="9">
    <source>
        <dbReference type="PROSITE" id="PS51310"/>
    </source>
</evidence>
<organism evidence="11 12">
    <name type="scientific">Tetranychus urticae</name>
    <name type="common">Two-spotted spider mite</name>
    <dbReference type="NCBI Taxonomy" id="32264"/>
    <lineage>
        <taxon>Eukaryota</taxon>
        <taxon>Metazoa</taxon>
        <taxon>Ecdysozoa</taxon>
        <taxon>Arthropoda</taxon>
        <taxon>Chelicerata</taxon>
        <taxon>Arachnida</taxon>
        <taxon>Acari</taxon>
        <taxon>Acariformes</taxon>
        <taxon>Trombidiformes</taxon>
        <taxon>Prostigmata</taxon>
        <taxon>Eleutherengona</taxon>
        <taxon>Raphignathae</taxon>
        <taxon>Tetranychoidea</taxon>
        <taxon>Tetranychidae</taxon>
        <taxon>Tetranychus</taxon>
    </lineage>
</organism>
<dbReference type="SUPFAM" id="SSF140111">
    <property type="entry name" value="Endosomal sorting complex assembly domain"/>
    <property type="match status" value="1"/>
</dbReference>
<dbReference type="AlphaFoldDB" id="T1KXZ3"/>
<dbReference type="Gene3D" id="1.20.120.1130">
    <property type="match status" value="1"/>
</dbReference>
<comment type="subcellular location">
    <subcellularLocation>
        <location evidence="1">Endosome</location>
    </subcellularLocation>
</comment>
<name>T1KXZ3_TETUR</name>
<comment type="function">
    <text evidence="5">Component of the ESCRT-I complex, a regulator of vesicular trafficking process.</text>
</comment>
<dbReference type="SUPFAM" id="SSF140427">
    <property type="entry name" value="VPS28 C-terminal domain-like"/>
    <property type="match status" value="1"/>
</dbReference>
<evidence type="ECO:0000256" key="6">
    <source>
        <dbReference type="ARBA" id="ARBA00066174"/>
    </source>
</evidence>
<dbReference type="InterPro" id="IPR037206">
    <property type="entry name" value="VPS28_C_sf"/>
</dbReference>
<dbReference type="HOGENOM" id="CLU_076417_2_0_1"/>
<evidence type="ECO:0000259" key="10">
    <source>
        <dbReference type="PROSITE" id="PS51313"/>
    </source>
</evidence>
<evidence type="ECO:0000313" key="11">
    <source>
        <dbReference type="EnsemblMetazoa" id="tetur26g01900.1"/>
    </source>
</evidence>
<dbReference type="InterPro" id="IPR017898">
    <property type="entry name" value="VPS28_N"/>
</dbReference>
<dbReference type="GO" id="GO:0043328">
    <property type="term" value="P:protein transport to vacuole involved in ubiquitin-dependent protein catabolic process via the multivesicular body sorting pathway"/>
    <property type="evidence" value="ECO:0007669"/>
    <property type="project" value="TreeGrafter"/>
</dbReference>
<dbReference type="FunFam" id="1.20.120.1130:FF:000001">
    <property type="entry name" value="Vacuolar protein sorting-associated protein 28 homolog"/>
    <property type="match status" value="1"/>
</dbReference>
<dbReference type="InterPro" id="IPR038358">
    <property type="entry name" value="VPS28_N_sf"/>
</dbReference>
<comment type="subunit">
    <text evidence="6">Component of the ESCRT-I complex (endosomal sorting complex required for transport I).</text>
</comment>
<reference evidence="12" key="1">
    <citation type="submission" date="2011-08" db="EMBL/GenBank/DDBJ databases">
        <authorList>
            <person name="Rombauts S."/>
        </authorList>
    </citation>
    <scope>NUCLEOTIDE SEQUENCE</scope>
    <source>
        <strain evidence="12">London</strain>
    </source>
</reference>
<feature type="domain" description="VPS28 N-terminal" evidence="10">
    <location>
        <begin position="1"/>
        <end position="103"/>
    </location>
</feature>
<evidence type="ECO:0000256" key="8">
    <source>
        <dbReference type="PROSITE-ProRule" id="PRU00642"/>
    </source>
</evidence>
<keyword evidence="12" id="KW-1185">Reference proteome</keyword>
<dbReference type="STRING" id="32264.T1KXZ3"/>
<dbReference type="Pfam" id="PF03997">
    <property type="entry name" value="VPS28"/>
    <property type="match status" value="1"/>
</dbReference>
<comment type="similarity">
    <text evidence="7 8">Belongs to the VPS28 family.</text>
</comment>
<dbReference type="Gene3D" id="1.20.1440.200">
    <property type="match status" value="1"/>
</dbReference>
<proteinExistence type="inferred from homology"/>
<dbReference type="PANTHER" id="PTHR12937:SF0">
    <property type="entry name" value="VACUOLAR PROTEIN SORTING-ASSOCIATED PROTEIN 28 HOMOLOG"/>
    <property type="match status" value="1"/>
</dbReference>
<comment type="function">
    <text evidence="7">Component of the ESCRT-I complex (endosomal sorting complex required for transport I), a regulator of vesicular trafficking process.</text>
</comment>
<dbReference type="InterPro" id="IPR017899">
    <property type="entry name" value="VPS28_C"/>
</dbReference>
<dbReference type="EMBL" id="CAEY01000697">
    <property type="status" value="NOT_ANNOTATED_CDS"/>
    <property type="molecule type" value="Genomic_DNA"/>
</dbReference>
<dbReference type="PIRSF" id="PIRSF017535">
    <property type="entry name" value="VPS28"/>
    <property type="match status" value="1"/>
</dbReference>
<keyword evidence="4 7" id="KW-0653">Protein transport</keyword>
<evidence type="ECO:0000256" key="2">
    <source>
        <dbReference type="ARBA" id="ARBA00022448"/>
    </source>
</evidence>
<protein>
    <recommendedName>
        <fullName evidence="7">Vacuolar protein sorting-associated protein 28 homolog</fullName>
    </recommendedName>
</protein>
<evidence type="ECO:0000256" key="7">
    <source>
        <dbReference type="PIRNR" id="PIRNR017535"/>
    </source>
</evidence>
<dbReference type="OrthoDB" id="2671at2759"/>
<dbReference type="EnsemblMetazoa" id="tetur26g01900.1">
    <property type="protein sequence ID" value="tetur26g01900.1"/>
    <property type="gene ID" value="tetur26g01900"/>
</dbReference>
<feature type="domain" description="VPS28 C-terminal" evidence="9">
    <location>
        <begin position="104"/>
        <end position="200"/>
    </location>
</feature>
<evidence type="ECO:0000256" key="1">
    <source>
        <dbReference type="ARBA" id="ARBA00004177"/>
    </source>
</evidence>
<dbReference type="PANTHER" id="PTHR12937">
    <property type="entry name" value="VACUOLAR PROTEIN SORTING 28, ISOFORM 2 VPS28"/>
    <property type="match status" value="1"/>
</dbReference>
<accession>T1KXZ3</accession>
<reference evidence="11" key="2">
    <citation type="submission" date="2015-06" db="UniProtKB">
        <authorList>
            <consortium name="EnsemblMetazoa"/>
        </authorList>
    </citation>
    <scope>IDENTIFICATION</scope>
</reference>
<dbReference type="GO" id="GO:0000813">
    <property type="term" value="C:ESCRT I complex"/>
    <property type="evidence" value="ECO:0007669"/>
    <property type="project" value="UniProtKB-UniRule"/>
</dbReference>
<keyword evidence="2 7" id="KW-0813">Transport</keyword>
<dbReference type="OMA" id="CDEFPTV"/>
<dbReference type="FunFam" id="1.20.1440.200:FF:000001">
    <property type="entry name" value="Vacuolar protein sorting-associated protein 28 homolog"/>
    <property type="match status" value="1"/>
</dbReference>
<evidence type="ECO:0000313" key="12">
    <source>
        <dbReference type="Proteomes" id="UP000015104"/>
    </source>
</evidence>
<gene>
    <name evidence="11" type="primary">107368344</name>
</gene>
<dbReference type="InterPro" id="IPR007143">
    <property type="entry name" value="Vps28"/>
</dbReference>